<dbReference type="EMBL" id="LR797272">
    <property type="protein sequence ID" value="CAB4198639.1"/>
    <property type="molecule type" value="Genomic_DNA"/>
</dbReference>
<evidence type="ECO:0000313" key="4">
    <source>
        <dbReference type="EMBL" id="CAB4211543.1"/>
    </source>
</evidence>
<evidence type="ECO:0000313" key="3">
    <source>
        <dbReference type="EMBL" id="CAB4198639.1"/>
    </source>
</evidence>
<name>A0A6J5PL59_9CAUD</name>
<organism evidence="1">
    <name type="scientific">uncultured Caudovirales phage</name>
    <dbReference type="NCBI Taxonomy" id="2100421"/>
    <lineage>
        <taxon>Viruses</taxon>
        <taxon>Duplodnaviria</taxon>
        <taxon>Heunggongvirae</taxon>
        <taxon>Uroviricota</taxon>
        <taxon>Caudoviricetes</taxon>
        <taxon>Peduoviridae</taxon>
        <taxon>Maltschvirus</taxon>
        <taxon>Maltschvirus maltsch</taxon>
    </lineage>
</organism>
<gene>
    <name evidence="2" type="ORF">UFOVP1066_148</name>
    <name evidence="3" type="ORF">UFOVP1315_189</name>
    <name evidence="4" type="ORF">UFOVP1421_150</name>
    <name evidence="5" type="ORF">UFOVP1525_160</name>
    <name evidence="1" type="ORF">UFOVP909_123</name>
</gene>
<proteinExistence type="predicted"/>
<dbReference type="EMBL" id="LR797375">
    <property type="protein sequence ID" value="CAB4211543.1"/>
    <property type="molecule type" value="Genomic_DNA"/>
</dbReference>
<dbReference type="EMBL" id="LR796861">
    <property type="protein sequence ID" value="CAB4170716.1"/>
    <property type="molecule type" value="Genomic_DNA"/>
</dbReference>
<evidence type="ECO:0000313" key="1">
    <source>
        <dbReference type="EMBL" id="CAB4170716.1"/>
    </source>
</evidence>
<protein>
    <submittedName>
        <fullName evidence="1">Uncharacterized protein</fullName>
    </submittedName>
</protein>
<dbReference type="EMBL" id="LR798454">
    <property type="protein sequence ID" value="CAB5238656.1"/>
    <property type="molecule type" value="Genomic_DNA"/>
</dbReference>
<reference evidence="1" key="1">
    <citation type="submission" date="2020-05" db="EMBL/GenBank/DDBJ databases">
        <authorList>
            <person name="Chiriac C."/>
            <person name="Salcher M."/>
            <person name="Ghai R."/>
            <person name="Kavagutti S V."/>
        </authorList>
    </citation>
    <scope>NUCLEOTIDE SEQUENCE</scope>
</reference>
<evidence type="ECO:0000313" key="5">
    <source>
        <dbReference type="EMBL" id="CAB5238656.1"/>
    </source>
</evidence>
<dbReference type="EMBL" id="LR797019">
    <property type="protein sequence ID" value="CAB4182127.1"/>
    <property type="molecule type" value="Genomic_DNA"/>
</dbReference>
<sequence length="151" mass="15268">MIQQNENLKATGKVRIVKTNAQGVTTQDFTVPNLVVTAGKNFIASSMIKTTTNSPAAMTHMGIGTGSTSPGASDTTLGTQTGRVSLSGNTVSTNTITYTASFPAGTGDGAITEAGIFNASSGGTMLCRTTFPVVTKGAGDTIAVTWVVTVS</sequence>
<evidence type="ECO:0000313" key="2">
    <source>
        <dbReference type="EMBL" id="CAB4182127.1"/>
    </source>
</evidence>
<accession>A0A6J5PL59</accession>